<reference evidence="1" key="1">
    <citation type="submission" date="2014-09" db="EMBL/GenBank/DDBJ databases">
        <authorList>
            <person name="Magalhaes I.L.F."/>
            <person name="Oliveira U."/>
            <person name="Santos F.R."/>
            <person name="Vidigal T.H.D.A."/>
            <person name="Brescovit A.D."/>
            <person name="Santos A.J."/>
        </authorList>
    </citation>
    <scope>NUCLEOTIDE SEQUENCE</scope>
    <source>
        <tissue evidence="1">Shoot tissue taken approximately 20 cm above the soil surface</tissue>
    </source>
</reference>
<reference evidence="1" key="2">
    <citation type="journal article" date="2015" name="Data Brief">
        <title>Shoot transcriptome of the giant reed, Arundo donax.</title>
        <authorList>
            <person name="Barrero R.A."/>
            <person name="Guerrero F.D."/>
            <person name="Moolhuijzen P."/>
            <person name="Goolsby J.A."/>
            <person name="Tidwell J."/>
            <person name="Bellgard S.E."/>
            <person name="Bellgard M.I."/>
        </authorList>
    </citation>
    <scope>NUCLEOTIDE SEQUENCE</scope>
    <source>
        <tissue evidence="1">Shoot tissue taken approximately 20 cm above the soil surface</tissue>
    </source>
</reference>
<name>A0A0A8Z4C8_ARUDO</name>
<dbReference type="AlphaFoldDB" id="A0A0A8Z4C8"/>
<accession>A0A0A8Z4C8</accession>
<dbReference type="EMBL" id="GBRH01268193">
    <property type="protein sequence ID" value="JAD29702.1"/>
    <property type="molecule type" value="Transcribed_RNA"/>
</dbReference>
<sequence length="23" mass="2646">MLYPLPVCHFLSHCNLLSVKETT</sequence>
<protein>
    <submittedName>
        <fullName evidence="1">Uncharacterized protein</fullName>
    </submittedName>
</protein>
<proteinExistence type="predicted"/>
<organism evidence="1">
    <name type="scientific">Arundo donax</name>
    <name type="common">Giant reed</name>
    <name type="synonym">Donax arundinaceus</name>
    <dbReference type="NCBI Taxonomy" id="35708"/>
    <lineage>
        <taxon>Eukaryota</taxon>
        <taxon>Viridiplantae</taxon>
        <taxon>Streptophyta</taxon>
        <taxon>Embryophyta</taxon>
        <taxon>Tracheophyta</taxon>
        <taxon>Spermatophyta</taxon>
        <taxon>Magnoliopsida</taxon>
        <taxon>Liliopsida</taxon>
        <taxon>Poales</taxon>
        <taxon>Poaceae</taxon>
        <taxon>PACMAD clade</taxon>
        <taxon>Arundinoideae</taxon>
        <taxon>Arundineae</taxon>
        <taxon>Arundo</taxon>
    </lineage>
</organism>
<evidence type="ECO:0000313" key="1">
    <source>
        <dbReference type="EMBL" id="JAD29702.1"/>
    </source>
</evidence>